<reference evidence="1 2" key="1">
    <citation type="submission" date="2018-09" db="EMBL/GenBank/DDBJ databases">
        <title>Nocardia yunnanensis sp. nov., an actinomycete isolated from a soil sample.</title>
        <authorList>
            <person name="Zhang J."/>
        </authorList>
    </citation>
    <scope>NUCLEOTIDE SEQUENCE [LARGE SCALE GENOMIC DNA]</scope>
    <source>
        <strain evidence="1 2">CFHS0054</strain>
    </source>
</reference>
<proteinExistence type="predicted"/>
<sequence length="60" mass="6809">MDCQGLYRIATALHSLVVTPDMPIVSCRGSGYFGTSETSDIWWIQKAKRLPLVAQRMRPR</sequence>
<accession>A0A386Z912</accession>
<evidence type="ECO:0000313" key="1">
    <source>
        <dbReference type="EMBL" id="AYF74141.1"/>
    </source>
</evidence>
<dbReference type="Proteomes" id="UP000267164">
    <property type="component" value="Chromosome"/>
</dbReference>
<evidence type="ECO:0000313" key="2">
    <source>
        <dbReference type="Proteomes" id="UP000267164"/>
    </source>
</evidence>
<keyword evidence="2" id="KW-1185">Reference proteome</keyword>
<dbReference type="EMBL" id="CP032568">
    <property type="protein sequence ID" value="AYF74141.1"/>
    <property type="molecule type" value="Genomic_DNA"/>
</dbReference>
<name>A0A386Z912_9NOCA</name>
<protein>
    <submittedName>
        <fullName evidence="1">Uncharacterized protein</fullName>
    </submittedName>
</protein>
<organism evidence="1 2">
    <name type="scientific">Nocardia yunnanensis</name>
    <dbReference type="NCBI Taxonomy" id="2382165"/>
    <lineage>
        <taxon>Bacteria</taxon>
        <taxon>Bacillati</taxon>
        <taxon>Actinomycetota</taxon>
        <taxon>Actinomycetes</taxon>
        <taxon>Mycobacteriales</taxon>
        <taxon>Nocardiaceae</taxon>
        <taxon>Nocardia</taxon>
    </lineage>
</organism>
<dbReference type="AlphaFoldDB" id="A0A386Z912"/>
<dbReference type="KEGG" id="nyu:D7D52_09995"/>
<gene>
    <name evidence="1" type="ORF">D7D52_09995</name>
</gene>